<proteinExistence type="inferred from homology"/>
<feature type="active site" description="Proton donor" evidence="14">
    <location>
        <position position="135"/>
    </location>
</feature>
<keyword evidence="6" id="KW-0028">Amino-acid biosynthesis</keyword>
<dbReference type="RefSeq" id="WP_149615128.1">
    <property type="nucleotide sequence ID" value="NZ_SEUK01000055.1"/>
</dbReference>
<comment type="pathway">
    <text evidence="2">Amino-acid biosynthesis; L-serine biosynthesis; L-serine from 3-phospho-D-glycerate: step 3/3.</text>
</comment>
<dbReference type="Gene3D" id="3.40.50.1000">
    <property type="entry name" value="HAD superfamily/HAD-like"/>
    <property type="match status" value="1"/>
</dbReference>
<evidence type="ECO:0000256" key="6">
    <source>
        <dbReference type="ARBA" id="ARBA00022605"/>
    </source>
</evidence>
<dbReference type="SFLD" id="SFLDG01137">
    <property type="entry name" value="C1.6.1:_Phosphoserine_Phosphat"/>
    <property type="match status" value="1"/>
</dbReference>
<dbReference type="InterPro" id="IPR023214">
    <property type="entry name" value="HAD_sf"/>
</dbReference>
<name>A0AB73BC26_9GAMM</name>
<evidence type="ECO:0000256" key="14">
    <source>
        <dbReference type="PIRSR" id="PIRSR604469-1"/>
    </source>
</evidence>
<keyword evidence="7" id="KW-0479">Metal-binding</keyword>
<dbReference type="NCBIfam" id="TIGR00338">
    <property type="entry name" value="serB"/>
    <property type="match status" value="1"/>
</dbReference>
<comment type="similarity">
    <text evidence="3">Belongs to the HAD-like hydrolase superfamily. SerB family.</text>
</comment>
<dbReference type="Proteomes" id="UP000324162">
    <property type="component" value="Unassembled WGS sequence"/>
</dbReference>
<comment type="caution">
    <text evidence="15">The sequence shown here is derived from an EMBL/GenBank/DDBJ whole genome shotgun (WGS) entry which is preliminary data.</text>
</comment>
<sequence length="347" mass="37757">MAQTSMAQLNTDQSLSMLTLNQWFSYQDCTFLPLNNVPNKQLGLFSIAFAGDFNTSHVTSIIDFLAKHNQIVTAICQYQPDLGLAPALCFYTQNAEQAINPLELQTFSSTLDFQLVQVATPPNLYEPGLLVMDMDSTAITIECIDEIARLANVYDEVASVTALAMAGKLDFSESLNQRVAKLAGIEKSLIEELKNTLPLMPGIKVLCQILKQHNWYLAIASGGFVPFAERVQALIHLDEVHANVLEFEGDKLTGKVLGTIVDAQQKAVVLEMLQQKLGLEKIQTVAIGDGANDLVMMAKAGLGVAVHGKPKVVEQAQAAICQGSLLQLLYMLAIPLGEEPTILNRLG</sequence>
<dbReference type="InterPro" id="IPR004469">
    <property type="entry name" value="PSP"/>
</dbReference>
<dbReference type="InterPro" id="IPR050582">
    <property type="entry name" value="HAD-like_SerB"/>
</dbReference>
<keyword evidence="9" id="KW-0460">Magnesium</keyword>
<keyword evidence="10" id="KW-0718">Serine biosynthesis</keyword>
<keyword evidence="8 15" id="KW-0378">Hydrolase</keyword>
<evidence type="ECO:0000256" key="7">
    <source>
        <dbReference type="ARBA" id="ARBA00022723"/>
    </source>
</evidence>
<dbReference type="CDD" id="cd07500">
    <property type="entry name" value="HAD_PSP"/>
    <property type="match status" value="1"/>
</dbReference>
<evidence type="ECO:0000256" key="9">
    <source>
        <dbReference type="ARBA" id="ARBA00022842"/>
    </source>
</evidence>
<evidence type="ECO:0000256" key="5">
    <source>
        <dbReference type="ARBA" id="ARBA00015196"/>
    </source>
</evidence>
<gene>
    <name evidence="15" type="primary">serB</name>
    <name evidence="15" type="ORF">EU508_18365</name>
</gene>
<dbReference type="SFLD" id="SFLDF00029">
    <property type="entry name" value="phosphoserine_phosphatase"/>
    <property type="match status" value="1"/>
</dbReference>
<comment type="catalytic activity">
    <reaction evidence="12">
        <text>O-phospho-L-serine + H2O = L-serine + phosphate</text>
        <dbReference type="Rhea" id="RHEA:21208"/>
        <dbReference type="ChEBI" id="CHEBI:15377"/>
        <dbReference type="ChEBI" id="CHEBI:33384"/>
        <dbReference type="ChEBI" id="CHEBI:43474"/>
        <dbReference type="ChEBI" id="CHEBI:57524"/>
        <dbReference type="EC" id="3.1.3.3"/>
    </reaction>
</comment>
<evidence type="ECO:0000256" key="13">
    <source>
        <dbReference type="ARBA" id="ARBA00048523"/>
    </source>
</evidence>
<dbReference type="GO" id="GO:0036424">
    <property type="term" value="F:L-phosphoserine phosphatase activity"/>
    <property type="evidence" value="ECO:0007669"/>
    <property type="project" value="InterPro"/>
</dbReference>
<dbReference type="PANTHER" id="PTHR43344:SF2">
    <property type="entry name" value="PHOSPHOSERINE PHOSPHATASE"/>
    <property type="match status" value="1"/>
</dbReference>
<dbReference type="SFLD" id="SFLDS00003">
    <property type="entry name" value="Haloacid_Dehalogenase"/>
    <property type="match status" value="1"/>
</dbReference>
<dbReference type="AlphaFoldDB" id="A0AB73BC26"/>
<evidence type="ECO:0000256" key="3">
    <source>
        <dbReference type="ARBA" id="ARBA00009184"/>
    </source>
</evidence>
<dbReference type="GO" id="GO:0006564">
    <property type="term" value="P:L-serine biosynthetic process"/>
    <property type="evidence" value="ECO:0007669"/>
    <property type="project" value="UniProtKB-KW"/>
</dbReference>
<evidence type="ECO:0000256" key="10">
    <source>
        <dbReference type="ARBA" id="ARBA00023299"/>
    </source>
</evidence>
<organism evidence="15 16">
    <name type="scientific">Pseudoalteromonas fuliginea</name>
    <dbReference type="NCBI Taxonomy" id="1872678"/>
    <lineage>
        <taxon>Bacteria</taxon>
        <taxon>Pseudomonadati</taxon>
        <taxon>Pseudomonadota</taxon>
        <taxon>Gammaproteobacteria</taxon>
        <taxon>Alteromonadales</taxon>
        <taxon>Pseudoalteromonadaceae</taxon>
        <taxon>Pseudoalteromonas</taxon>
    </lineage>
</organism>
<dbReference type="NCBIfam" id="TIGR01488">
    <property type="entry name" value="HAD-SF-IB"/>
    <property type="match status" value="1"/>
</dbReference>
<evidence type="ECO:0000256" key="11">
    <source>
        <dbReference type="ARBA" id="ARBA00031693"/>
    </source>
</evidence>
<dbReference type="GO" id="GO:0005737">
    <property type="term" value="C:cytoplasm"/>
    <property type="evidence" value="ECO:0007669"/>
    <property type="project" value="TreeGrafter"/>
</dbReference>
<dbReference type="SFLD" id="SFLDG01136">
    <property type="entry name" value="C1.6:_Phosphoserine_Phosphatas"/>
    <property type="match status" value="1"/>
</dbReference>
<feature type="active site" description="Nucleophile" evidence="14">
    <location>
        <position position="133"/>
    </location>
</feature>
<comment type="catalytic activity">
    <reaction evidence="13">
        <text>O-phospho-D-serine + H2O = D-serine + phosphate</text>
        <dbReference type="Rhea" id="RHEA:24873"/>
        <dbReference type="ChEBI" id="CHEBI:15377"/>
        <dbReference type="ChEBI" id="CHEBI:35247"/>
        <dbReference type="ChEBI" id="CHEBI:43474"/>
        <dbReference type="ChEBI" id="CHEBI:58680"/>
        <dbReference type="EC" id="3.1.3.3"/>
    </reaction>
</comment>
<evidence type="ECO:0000313" key="16">
    <source>
        <dbReference type="Proteomes" id="UP000324162"/>
    </source>
</evidence>
<evidence type="ECO:0000256" key="12">
    <source>
        <dbReference type="ARBA" id="ARBA00048138"/>
    </source>
</evidence>
<evidence type="ECO:0000256" key="1">
    <source>
        <dbReference type="ARBA" id="ARBA00001946"/>
    </source>
</evidence>
<dbReference type="SUPFAM" id="SSF56784">
    <property type="entry name" value="HAD-like"/>
    <property type="match status" value="1"/>
</dbReference>
<evidence type="ECO:0000313" key="15">
    <source>
        <dbReference type="EMBL" id="KAA1156891.1"/>
    </source>
</evidence>
<comment type="cofactor">
    <cofactor evidence="1">
        <name>Mg(2+)</name>
        <dbReference type="ChEBI" id="CHEBI:18420"/>
    </cofactor>
</comment>
<evidence type="ECO:0000256" key="8">
    <source>
        <dbReference type="ARBA" id="ARBA00022801"/>
    </source>
</evidence>
<reference evidence="15 16" key="1">
    <citation type="submission" date="2019-01" db="EMBL/GenBank/DDBJ databases">
        <title>Genome sequences of marine Pseudoalteromonas species.</title>
        <authorList>
            <person name="Boraston A.B."/>
            <person name="Hehemann J.-H."/>
            <person name="Vickers C.J."/>
            <person name="Salama-Alber O."/>
            <person name="Abe K."/>
            <person name="Hettle A.J."/>
        </authorList>
    </citation>
    <scope>NUCLEOTIDE SEQUENCE [LARGE SCALE GENOMIC DNA]</scope>
    <source>
        <strain evidence="15 16">PS42</strain>
    </source>
</reference>
<protein>
    <recommendedName>
        <fullName evidence="5">Phosphoserine phosphatase</fullName>
        <ecNumber evidence="4">3.1.3.3</ecNumber>
    </recommendedName>
    <alternativeName>
        <fullName evidence="11">O-phosphoserine phosphohydrolase</fullName>
    </alternativeName>
</protein>
<evidence type="ECO:0000256" key="4">
    <source>
        <dbReference type="ARBA" id="ARBA00012640"/>
    </source>
</evidence>
<evidence type="ECO:0000256" key="2">
    <source>
        <dbReference type="ARBA" id="ARBA00005135"/>
    </source>
</evidence>
<dbReference type="EMBL" id="SEUK01000055">
    <property type="protein sequence ID" value="KAA1156891.1"/>
    <property type="molecule type" value="Genomic_DNA"/>
</dbReference>
<dbReference type="PANTHER" id="PTHR43344">
    <property type="entry name" value="PHOSPHOSERINE PHOSPHATASE"/>
    <property type="match status" value="1"/>
</dbReference>
<dbReference type="GO" id="GO:0000287">
    <property type="term" value="F:magnesium ion binding"/>
    <property type="evidence" value="ECO:0007669"/>
    <property type="project" value="TreeGrafter"/>
</dbReference>
<dbReference type="Pfam" id="PF00702">
    <property type="entry name" value="Hydrolase"/>
    <property type="match status" value="1"/>
</dbReference>
<dbReference type="EC" id="3.1.3.3" evidence="4"/>
<accession>A0AB73BC26</accession>
<dbReference type="InterPro" id="IPR036412">
    <property type="entry name" value="HAD-like_sf"/>
</dbReference>